<feature type="transmembrane region" description="Helical" evidence="6">
    <location>
        <begin position="193"/>
        <end position="210"/>
    </location>
</feature>
<name>A0A0A3YTB4_9GAMM</name>
<evidence type="ECO:0000313" key="7">
    <source>
        <dbReference type="EMBL" id="KGT88769.1"/>
    </source>
</evidence>
<feature type="transmembrane region" description="Helical" evidence="6">
    <location>
        <begin position="291"/>
        <end position="312"/>
    </location>
</feature>
<dbReference type="EMBL" id="JRUQ01000060">
    <property type="protein sequence ID" value="KGT88769.1"/>
    <property type="molecule type" value="Genomic_DNA"/>
</dbReference>
<evidence type="ECO:0000256" key="3">
    <source>
        <dbReference type="ARBA" id="ARBA00022692"/>
    </source>
</evidence>
<evidence type="ECO:0000256" key="6">
    <source>
        <dbReference type="SAM" id="Phobius"/>
    </source>
</evidence>
<gene>
    <name evidence="7" type="ORF">NG99_21085</name>
</gene>
<dbReference type="Proteomes" id="UP000030351">
    <property type="component" value="Unassembled WGS sequence"/>
</dbReference>
<dbReference type="GO" id="GO:0016020">
    <property type="term" value="C:membrane"/>
    <property type="evidence" value="ECO:0007669"/>
    <property type="project" value="UniProtKB-SubCell"/>
</dbReference>
<keyword evidence="3 6" id="KW-0812">Transmembrane</keyword>
<dbReference type="PANTHER" id="PTHR21716:SF64">
    <property type="entry name" value="AI-2 TRANSPORT PROTEIN TQSA"/>
    <property type="match status" value="1"/>
</dbReference>
<dbReference type="AlphaFoldDB" id="A0A0A3YTB4"/>
<dbReference type="GO" id="GO:0055085">
    <property type="term" value="P:transmembrane transport"/>
    <property type="evidence" value="ECO:0007669"/>
    <property type="project" value="TreeGrafter"/>
</dbReference>
<sequence length="324" mass="35542">MPRILFAAACLAVILPGLHQAAHIINQVLLAGILAVMLEPLVSQLTERRVPRSVACMLVMLALLVPVVVTVLRLTAMTPDLALFGRQLPSLLTGRLSLLTHMLSQMGMSLSPEELFSFIDAGKLLRSLSVMLSQIPGMLSWWVVVFLMLLFILYELPRLKALWGRYLAEYCPVMSVPLEEGIQSVMVYARVKTLTSLLGGVIIWGGAHLLGLKSAFIWGVLMFVCNYVPVFGPFIAAFPPVIQSAVMFGPAVSASVAVFFVILNLILSTFLEPVVLGRRLNMTLTLQLLAFMFWQSVLGVIGAILAVPLTYLMKKILLTKILLP</sequence>
<keyword evidence="5 6" id="KW-0472">Membrane</keyword>
<evidence type="ECO:0000256" key="5">
    <source>
        <dbReference type="ARBA" id="ARBA00023136"/>
    </source>
</evidence>
<evidence type="ECO:0000313" key="8">
    <source>
        <dbReference type="Proteomes" id="UP000030351"/>
    </source>
</evidence>
<evidence type="ECO:0000256" key="2">
    <source>
        <dbReference type="ARBA" id="ARBA00009773"/>
    </source>
</evidence>
<organism evidence="7 8">
    <name type="scientific">Erwinia typographi</name>
    <dbReference type="NCBI Taxonomy" id="371042"/>
    <lineage>
        <taxon>Bacteria</taxon>
        <taxon>Pseudomonadati</taxon>
        <taxon>Pseudomonadota</taxon>
        <taxon>Gammaproteobacteria</taxon>
        <taxon>Enterobacterales</taxon>
        <taxon>Erwiniaceae</taxon>
        <taxon>Erwinia</taxon>
    </lineage>
</organism>
<feature type="transmembrane region" description="Helical" evidence="6">
    <location>
        <begin position="216"/>
        <end position="238"/>
    </location>
</feature>
<reference evidence="7 8" key="1">
    <citation type="submission" date="2014-10" db="EMBL/GenBank/DDBJ databases">
        <title>Genome sequence of Erwinia typographi M043b.</title>
        <authorList>
            <person name="Chan K.-G."/>
            <person name="Tan W.-S."/>
        </authorList>
    </citation>
    <scope>NUCLEOTIDE SEQUENCE [LARGE SCALE GENOMIC DNA]</scope>
    <source>
        <strain evidence="7 8">M043b</strain>
    </source>
</reference>
<evidence type="ECO:0000256" key="1">
    <source>
        <dbReference type="ARBA" id="ARBA00004141"/>
    </source>
</evidence>
<dbReference type="eggNOG" id="COG0628">
    <property type="taxonomic scope" value="Bacteria"/>
</dbReference>
<feature type="transmembrane region" description="Helical" evidence="6">
    <location>
        <begin position="31"/>
        <end position="47"/>
    </location>
</feature>
<keyword evidence="4 6" id="KW-1133">Transmembrane helix</keyword>
<proteinExistence type="inferred from homology"/>
<comment type="similarity">
    <text evidence="2">Belongs to the autoinducer-2 exporter (AI-2E) (TC 2.A.86) family.</text>
</comment>
<feature type="transmembrane region" description="Helical" evidence="6">
    <location>
        <begin position="245"/>
        <end position="271"/>
    </location>
</feature>
<dbReference type="PANTHER" id="PTHR21716">
    <property type="entry name" value="TRANSMEMBRANE PROTEIN"/>
    <property type="match status" value="1"/>
</dbReference>
<comment type="subcellular location">
    <subcellularLocation>
        <location evidence="1">Membrane</location>
        <topology evidence="1">Multi-pass membrane protein</topology>
    </subcellularLocation>
</comment>
<accession>A0A0A3YTB4</accession>
<feature type="transmembrane region" description="Helical" evidence="6">
    <location>
        <begin position="139"/>
        <end position="156"/>
    </location>
</feature>
<feature type="transmembrane region" description="Helical" evidence="6">
    <location>
        <begin position="54"/>
        <end position="76"/>
    </location>
</feature>
<dbReference type="InterPro" id="IPR002549">
    <property type="entry name" value="AI-2E-like"/>
</dbReference>
<protein>
    <submittedName>
        <fullName evidence="7">Pheromone autoinducer 2 transporter</fullName>
    </submittedName>
</protein>
<comment type="caution">
    <text evidence="7">The sequence shown here is derived from an EMBL/GenBank/DDBJ whole genome shotgun (WGS) entry which is preliminary data.</text>
</comment>
<dbReference type="STRING" id="371042.NG99_21085"/>
<dbReference type="Pfam" id="PF01594">
    <property type="entry name" value="AI-2E_transport"/>
    <property type="match status" value="1"/>
</dbReference>
<evidence type="ECO:0000256" key="4">
    <source>
        <dbReference type="ARBA" id="ARBA00022989"/>
    </source>
</evidence>
<keyword evidence="8" id="KW-1185">Reference proteome</keyword>